<accession>A0A1W1EK63</accession>
<evidence type="ECO:0000313" key="1">
    <source>
        <dbReference type="EMBL" id="SHO81255.1"/>
    </source>
</evidence>
<name>A0A1W1EK63_9ZZZZ</name>
<sequence length="61" mass="6535">MVLSPDRVTPNEYMPLVCFEIKAGEVGTLTSIATNPFALSAINILVLSEDSFNLHALSPEG</sequence>
<dbReference type="EMBL" id="FRYL01000036">
    <property type="protein sequence ID" value="SHO81255.1"/>
    <property type="molecule type" value="Genomic_DNA"/>
</dbReference>
<gene>
    <name evidence="1" type="ORF">MNB_SV-15-1530</name>
</gene>
<reference evidence="1" key="1">
    <citation type="submission" date="2016-10" db="EMBL/GenBank/DDBJ databases">
        <authorList>
            <person name="de Groot N.N."/>
        </authorList>
    </citation>
    <scope>NUCLEOTIDE SEQUENCE</scope>
</reference>
<dbReference type="AlphaFoldDB" id="A0A1W1EK63"/>
<proteinExistence type="predicted"/>
<organism evidence="1">
    <name type="scientific">hydrothermal vent metagenome</name>
    <dbReference type="NCBI Taxonomy" id="652676"/>
    <lineage>
        <taxon>unclassified sequences</taxon>
        <taxon>metagenomes</taxon>
        <taxon>ecological metagenomes</taxon>
    </lineage>
</organism>
<protein>
    <submittedName>
        <fullName evidence="1">Uncharacterized protein</fullName>
    </submittedName>
</protein>